<keyword evidence="3" id="KW-1185">Reference proteome</keyword>
<protein>
    <submittedName>
        <fullName evidence="2">Uncharacterized protein</fullName>
    </submittedName>
</protein>
<sequence length="29" mass="3377">MSRPGHRRHEPAPTPTYTHMPTHTEEPKP</sequence>
<reference evidence="2 3" key="1">
    <citation type="submission" date="2023-07" db="EMBL/GenBank/DDBJ databases">
        <title>Comparative genomics of wheat-associated soil bacteria to identify genetic determinants of phenazine resistance.</title>
        <authorList>
            <person name="Mouncey N."/>
        </authorList>
    </citation>
    <scope>NUCLEOTIDE SEQUENCE [LARGE SCALE GENOMIC DNA]</scope>
    <source>
        <strain evidence="2 3">W4I19-2</strain>
    </source>
</reference>
<evidence type="ECO:0000313" key="3">
    <source>
        <dbReference type="Proteomes" id="UP001243364"/>
    </source>
</evidence>
<evidence type="ECO:0000313" key="2">
    <source>
        <dbReference type="EMBL" id="MDQ0682491.1"/>
    </source>
</evidence>
<name>A0ABU0PVS0_STRAH</name>
<dbReference type="EMBL" id="JAUSYA010000001">
    <property type="protein sequence ID" value="MDQ0682491.1"/>
    <property type="molecule type" value="Genomic_DNA"/>
</dbReference>
<organism evidence="2 3">
    <name type="scientific">Streptomyces achromogenes</name>
    <dbReference type="NCBI Taxonomy" id="67255"/>
    <lineage>
        <taxon>Bacteria</taxon>
        <taxon>Bacillati</taxon>
        <taxon>Actinomycetota</taxon>
        <taxon>Actinomycetes</taxon>
        <taxon>Kitasatosporales</taxon>
        <taxon>Streptomycetaceae</taxon>
        <taxon>Streptomyces</taxon>
    </lineage>
</organism>
<comment type="caution">
    <text evidence="2">The sequence shown here is derived from an EMBL/GenBank/DDBJ whole genome shotgun (WGS) entry which is preliminary data.</text>
</comment>
<proteinExistence type="predicted"/>
<accession>A0ABU0PVS0</accession>
<gene>
    <name evidence="2" type="ORF">QFZ56_001454</name>
</gene>
<feature type="region of interest" description="Disordered" evidence="1">
    <location>
        <begin position="1"/>
        <end position="29"/>
    </location>
</feature>
<dbReference type="Proteomes" id="UP001243364">
    <property type="component" value="Unassembled WGS sequence"/>
</dbReference>
<evidence type="ECO:0000256" key="1">
    <source>
        <dbReference type="SAM" id="MobiDB-lite"/>
    </source>
</evidence>